<feature type="signal peptide" evidence="9">
    <location>
        <begin position="1"/>
        <end position="20"/>
    </location>
</feature>
<evidence type="ECO:0000256" key="9">
    <source>
        <dbReference type="SAM" id="SignalP"/>
    </source>
</evidence>
<feature type="domain" description="Ig-like" evidence="10">
    <location>
        <begin position="37"/>
        <end position="118"/>
    </location>
</feature>
<dbReference type="InterPro" id="IPR036179">
    <property type="entry name" value="Ig-like_dom_sf"/>
</dbReference>
<evidence type="ECO:0000256" key="6">
    <source>
        <dbReference type="ARBA" id="ARBA00023157"/>
    </source>
</evidence>
<evidence type="ECO:0000256" key="4">
    <source>
        <dbReference type="ARBA" id="ARBA00022859"/>
    </source>
</evidence>
<dbReference type="Ensembl" id="ENSPMGT00000009394.1">
    <property type="protein sequence ID" value="ENSPMGP00000008825.1"/>
    <property type="gene ID" value="ENSPMGG00000007284.1"/>
</dbReference>
<evidence type="ECO:0000256" key="7">
    <source>
        <dbReference type="ARBA" id="ARBA00023180"/>
    </source>
</evidence>
<dbReference type="PROSITE" id="PS50835">
    <property type="entry name" value="IG_LIKE"/>
    <property type="match status" value="2"/>
</dbReference>
<evidence type="ECO:0000256" key="5">
    <source>
        <dbReference type="ARBA" id="ARBA00023136"/>
    </source>
</evidence>
<dbReference type="AlphaFoldDB" id="A0A3B3ZWA4"/>
<dbReference type="Pfam" id="PF07686">
    <property type="entry name" value="V-set"/>
    <property type="match status" value="2"/>
</dbReference>
<dbReference type="InterPro" id="IPR007110">
    <property type="entry name" value="Ig-like_dom"/>
</dbReference>
<evidence type="ECO:0000256" key="1">
    <source>
        <dbReference type="ARBA" id="ARBA00004236"/>
    </source>
</evidence>
<dbReference type="Proteomes" id="UP000261520">
    <property type="component" value="Unplaced"/>
</dbReference>
<dbReference type="SUPFAM" id="SSF48726">
    <property type="entry name" value="Immunoglobulin"/>
    <property type="match status" value="2"/>
</dbReference>
<evidence type="ECO:0000259" key="10">
    <source>
        <dbReference type="PROSITE" id="PS50835"/>
    </source>
</evidence>
<dbReference type="InterPro" id="IPR003599">
    <property type="entry name" value="Ig_sub"/>
</dbReference>
<protein>
    <recommendedName>
        <fullName evidence="10">Ig-like domain-containing protein</fullName>
    </recommendedName>
</protein>
<keyword evidence="4" id="KW-0391">Immunity</keyword>
<dbReference type="SMART" id="SM00409">
    <property type="entry name" value="IG"/>
    <property type="match status" value="2"/>
</dbReference>
<evidence type="ECO:0000313" key="12">
    <source>
        <dbReference type="Proteomes" id="UP000261520"/>
    </source>
</evidence>
<proteinExistence type="predicted"/>
<dbReference type="InterPro" id="IPR013783">
    <property type="entry name" value="Ig-like_fold"/>
</dbReference>
<reference evidence="11" key="1">
    <citation type="submission" date="2025-08" db="UniProtKB">
        <authorList>
            <consortium name="Ensembl"/>
        </authorList>
    </citation>
    <scope>IDENTIFICATION</scope>
</reference>
<evidence type="ECO:0000256" key="3">
    <source>
        <dbReference type="ARBA" id="ARBA00022729"/>
    </source>
</evidence>
<evidence type="ECO:0000256" key="2">
    <source>
        <dbReference type="ARBA" id="ARBA00022475"/>
    </source>
</evidence>
<dbReference type="STRING" id="409849.ENSPMGP00000008825"/>
<feature type="region of interest" description="Disordered" evidence="8">
    <location>
        <begin position="298"/>
        <end position="319"/>
    </location>
</feature>
<feature type="domain" description="Ig-like" evidence="10">
    <location>
        <begin position="141"/>
        <end position="249"/>
    </location>
</feature>
<evidence type="ECO:0000313" key="11">
    <source>
        <dbReference type="Ensembl" id="ENSPMGP00000008825.1"/>
    </source>
</evidence>
<dbReference type="InterPro" id="IPR013106">
    <property type="entry name" value="Ig_V-set"/>
</dbReference>
<keyword evidence="7" id="KW-0325">Glycoprotein</keyword>
<dbReference type="PANTHER" id="PTHR19433:SF127">
    <property type="entry name" value="NITR9"/>
    <property type="match status" value="1"/>
</dbReference>
<comment type="subcellular location">
    <subcellularLocation>
        <location evidence="1">Cell membrane</location>
    </subcellularLocation>
</comment>
<keyword evidence="12" id="KW-1185">Reference proteome</keyword>
<feature type="chain" id="PRO_5017176257" description="Ig-like domain-containing protein" evidence="9">
    <location>
        <begin position="21"/>
        <end position="319"/>
    </location>
</feature>
<keyword evidence="5" id="KW-0472">Membrane</keyword>
<sequence length="319" mass="35824">LTLFDTVNFACCLFLITSSAQMNGLQEKDIFLPAAFGDNIKLSCISSDNVKIGARFSWYRQKLGMKPVLISSYFKYDQKDEFYGEFSRDKRFRLDYENDKHDLHINNVSMSDSAVYHCVKCYLHQIDFLESVTVIVKTLEPTIEVRQSAHEEIEPGHSVILNCSVQTESCEGPHRVHWFKQFVESAAGVLYSHGGGNMHDGCKNKGKSPTNFCVYNLPIHNVSSEQTGTYYCAVAACGQVLFGNGTQITIKGEFYYFIIEPLAALRSHTNEFISPFSQIKEESRVHLYSAQPLRVGVHSGKREGRVPAPSGRGQIPVPA</sequence>
<name>A0A3B3ZWA4_9GOBI</name>
<organism evidence="11 12">
    <name type="scientific">Periophthalmus magnuspinnatus</name>
    <dbReference type="NCBI Taxonomy" id="409849"/>
    <lineage>
        <taxon>Eukaryota</taxon>
        <taxon>Metazoa</taxon>
        <taxon>Chordata</taxon>
        <taxon>Craniata</taxon>
        <taxon>Vertebrata</taxon>
        <taxon>Euteleostomi</taxon>
        <taxon>Actinopterygii</taxon>
        <taxon>Neopterygii</taxon>
        <taxon>Teleostei</taxon>
        <taxon>Neoteleostei</taxon>
        <taxon>Acanthomorphata</taxon>
        <taxon>Gobiaria</taxon>
        <taxon>Gobiiformes</taxon>
        <taxon>Gobioidei</taxon>
        <taxon>Gobiidae</taxon>
        <taxon>Oxudercinae</taxon>
        <taxon>Periophthalmus</taxon>
    </lineage>
</organism>
<keyword evidence="3 9" id="KW-0732">Signal</keyword>
<dbReference type="CDD" id="cd00099">
    <property type="entry name" value="IgV"/>
    <property type="match status" value="2"/>
</dbReference>
<dbReference type="GO" id="GO:0009617">
    <property type="term" value="P:response to bacterium"/>
    <property type="evidence" value="ECO:0007669"/>
    <property type="project" value="TreeGrafter"/>
</dbReference>
<reference evidence="11" key="2">
    <citation type="submission" date="2025-09" db="UniProtKB">
        <authorList>
            <consortium name="Ensembl"/>
        </authorList>
    </citation>
    <scope>IDENTIFICATION</scope>
</reference>
<evidence type="ECO:0000256" key="8">
    <source>
        <dbReference type="SAM" id="MobiDB-lite"/>
    </source>
</evidence>
<dbReference type="PANTHER" id="PTHR19433">
    <property type="entry name" value="T-CELL RECEPTOR ALPHA CHAIN V REGION-RELATED"/>
    <property type="match status" value="1"/>
</dbReference>
<dbReference type="Gene3D" id="2.60.40.10">
    <property type="entry name" value="Immunoglobulins"/>
    <property type="match status" value="2"/>
</dbReference>
<keyword evidence="2" id="KW-1003">Cell membrane</keyword>
<dbReference type="GO" id="GO:0002376">
    <property type="term" value="P:immune system process"/>
    <property type="evidence" value="ECO:0007669"/>
    <property type="project" value="UniProtKB-KW"/>
</dbReference>
<keyword evidence="6" id="KW-1015">Disulfide bond</keyword>
<dbReference type="InterPro" id="IPR052051">
    <property type="entry name" value="TCR_complex_component"/>
</dbReference>
<accession>A0A3B3ZWA4</accession>
<dbReference type="GO" id="GO:0005886">
    <property type="term" value="C:plasma membrane"/>
    <property type="evidence" value="ECO:0007669"/>
    <property type="project" value="UniProtKB-SubCell"/>
</dbReference>
<dbReference type="SMART" id="SM00406">
    <property type="entry name" value="IGv"/>
    <property type="match status" value="2"/>
</dbReference>